<feature type="compositionally biased region" description="Pro residues" evidence="1">
    <location>
        <begin position="924"/>
        <end position="936"/>
    </location>
</feature>
<feature type="compositionally biased region" description="Low complexity" evidence="1">
    <location>
        <begin position="1056"/>
        <end position="1066"/>
    </location>
</feature>
<comment type="caution">
    <text evidence="2">The sequence shown here is derived from an EMBL/GenBank/DDBJ whole genome shotgun (WGS) entry which is preliminary data.</text>
</comment>
<feature type="compositionally biased region" description="Acidic residues" evidence="1">
    <location>
        <begin position="1072"/>
        <end position="1081"/>
    </location>
</feature>
<feature type="compositionally biased region" description="Low complexity" evidence="1">
    <location>
        <begin position="572"/>
        <end position="582"/>
    </location>
</feature>
<feature type="region of interest" description="Disordered" evidence="1">
    <location>
        <begin position="716"/>
        <end position="1034"/>
    </location>
</feature>
<sequence length="1081" mass="119421">MFSVHTGMLRESYDYWYNNNQGRLISGFLFAQGRITPSIDDMRVTDIRKPGDAREDPNFDENNNPDDRFMDHGNHILLNVPIPQTQSQEDTQRRIKGHDVSNWDQSPSIGLPLPIIRRYCLDQVFTENLDDVRFDNALVALDYLRDLEFTRRNWLRQAARNLSITKSNWESILQDYPSGLLWVEATQAFDYRTAGAYSNLFVELRKWKDFDKAHALAILNTLFPPSPQEIPNEKFDPRIPQYHRAKFYRLLLEVDRNGPQIMLDLVESARAKHGSSSWPYVRKTLVNYLDWAETMVEEAQKIYGIGCFPRVEGYIPSCRSMNTGIGPPMNTCVSSESSTKSLRRSKTQEFGSAEKTLKAISSLGNLRTVFRRKESNPTVVAGVNLEGFRTKKLYSQSMVDVGLSKQPEFSDSTVNVSKKRWDTTPSSTQPRFQSLRPSQEIIHESNQQPDHGLTQEPTQHSTRERALSKPYGFKPPPLEVLGLAPLVYAPTVPSLRVARSMDQVRSLSDAEVSLRKDLRVPVSHQYPRKRTESPLSVERSQEIADGLKSVPAVRNRSDKYLVSLLREPGPRRSPSASSPLGGEMSIRERTRTSPLMDSAGPPPNEPLPPPPGYKGKYAALNHWPRSSPESFFAAQPLLYRPETSSSLVTVNEASSVGGNVTVIASSLAKTKRISPSPEEIELLLPLLEQASSNPVHSILVRSSASSDPLLPQQSLRPAQLSARHPPKRLPSDNYGFLKTDPFKSETAPQSQTLKKKSSLSSLLTRRKASATTLNEEFSSHKPFSISSKQRSSSSTLASQDSNKIEASRDSSTSTPRESADSSQRPKPILKKQSSFGSQTTHNPASTIADTKTTKPRKSINFDTTLQFYPPPPDFSDSDSEHPPSLFTNPTTSTTRTASMGSCFSRPSRPSRTAAPYGPFFISSPLPPRDPPPPVTIPFPSFSGEDGRDEAYYSARRRLNEEIVPVDGTEYAASSKNGDTAEEGVSSSSASAPPRPSIAPFAASSGDISTLALDTPPPAASATTSREDLSPAVSAAPSIAASVAAPVASFPEEDLYSASPPRSAAPSIREEEKENEGETVGE</sequence>
<feature type="compositionally biased region" description="Polar residues" evidence="1">
    <location>
        <begin position="423"/>
        <end position="437"/>
    </location>
</feature>
<feature type="compositionally biased region" description="Polar residues" evidence="1">
    <location>
        <begin position="444"/>
        <end position="460"/>
    </location>
</feature>
<feature type="compositionally biased region" description="Low complexity" evidence="1">
    <location>
        <begin position="985"/>
        <end position="1004"/>
    </location>
</feature>
<dbReference type="InParanoid" id="A0A218YSC5"/>
<feature type="region of interest" description="Disordered" evidence="1">
    <location>
        <begin position="412"/>
        <end position="471"/>
    </location>
</feature>
<dbReference type="AlphaFoldDB" id="A0A218YSC5"/>
<feature type="region of interest" description="Disordered" evidence="1">
    <location>
        <begin position="1048"/>
        <end position="1081"/>
    </location>
</feature>
<evidence type="ECO:0000313" key="3">
    <source>
        <dbReference type="Proteomes" id="UP000242519"/>
    </source>
</evidence>
<evidence type="ECO:0000256" key="1">
    <source>
        <dbReference type="SAM" id="MobiDB-lite"/>
    </source>
</evidence>
<name>A0A218YSC5_9HELO</name>
<feature type="region of interest" description="Disordered" evidence="1">
    <location>
        <begin position="564"/>
        <end position="615"/>
    </location>
</feature>
<proteinExistence type="predicted"/>
<evidence type="ECO:0000313" key="2">
    <source>
        <dbReference type="EMBL" id="OWO97927.1"/>
    </source>
</evidence>
<dbReference type="EMBL" id="MZNU01000417">
    <property type="protein sequence ID" value="OWO97927.1"/>
    <property type="molecule type" value="Genomic_DNA"/>
</dbReference>
<feature type="compositionally biased region" description="Polar residues" evidence="1">
    <location>
        <begin position="809"/>
        <end position="824"/>
    </location>
</feature>
<feature type="compositionally biased region" description="Polar residues" evidence="1">
    <location>
        <begin position="831"/>
        <end position="850"/>
    </location>
</feature>
<dbReference type="Proteomes" id="UP000242519">
    <property type="component" value="Unassembled WGS sequence"/>
</dbReference>
<keyword evidence="3" id="KW-1185">Reference proteome</keyword>
<reference evidence="2 3" key="1">
    <citation type="submission" date="2017-04" db="EMBL/GenBank/DDBJ databases">
        <title>Draft genome sequence of Marssonina coronaria NL1: causal agent of apple blotch.</title>
        <authorList>
            <person name="Cheng Q."/>
        </authorList>
    </citation>
    <scope>NUCLEOTIDE SEQUENCE [LARGE SCALE GENOMIC DNA]</scope>
    <source>
        <strain evidence="2 3">NL1</strain>
    </source>
</reference>
<dbReference type="OrthoDB" id="3533623at2759"/>
<accession>A0A218YSC5</accession>
<organism evidence="2 3">
    <name type="scientific">Diplocarpon coronariae</name>
    <dbReference type="NCBI Taxonomy" id="2795749"/>
    <lineage>
        <taxon>Eukaryota</taxon>
        <taxon>Fungi</taxon>
        <taxon>Dikarya</taxon>
        <taxon>Ascomycota</taxon>
        <taxon>Pezizomycotina</taxon>
        <taxon>Leotiomycetes</taxon>
        <taxon>Helotiales</taxon>
        <taxon>Drepanopezizaceae</taxon>
        <taxon>Diplocarpon</taxon>
    </lineage>
</organism>
<feature type="compositionally biased region" description="Pro residues" evidence="1">
    <location>
        <begin position="600"/>
        <end position="612"/>
    </location>
</feature>
<feature type="compositionally biased region" description="Low complexity" evidence="1">
    <location>
        <begin position="784"/>
        <end position="801"/>
    </location>
</feature>
<feature type="compositionally biased region" description="Low complexity" evidence="1">
    <location>
        <begin position="882"/>
        <end position="898"/>
    </location>
</feature>
<gene>
    <name evidence="2" type="ORF">B2J93_4496</name>
</gene>
<protein>
    <submittedName>
        <fullName evidence="2">Uncharacterized protein</fullName>
    </submittedName>
</protein>